<dbReference type="Proteomes" id="UP000527355">
    <property type="component" value="Unassembled WGS sequence"/>
</dbReference>
<keyword evidence="2" id="KW-1185">Reference proteome</keyword>
<sequence length="148" mass="17416">MDTWFTSVFLTLTRIWKTGINSEMGRTKKPYQMRADQRTLHSKLCSIQMRQNTEDTRDWTTVQISFLRLSNIMGFPILSWCTFQAEWPSSFRMWICPNEEPGFQLRQGKMCVLFSCSCCHIVYNVEALQNVVPSQNVRYQKLKIGLCK</sequence>
<dbReference type="EMBL" id="JABWUV010000002">
    <property type="protein sequence ID" value="KAF6378974.1"/>
    <property type="molecule type" value="Genomic_DNA"/>
</dbReference>
<dbReference type="AlphaFoldDB" id="A0A7J7ZXS4"/>
<reference evidence="1 2" key="1">
    <citation type="journal article" date="2020" name="Nature">
        <title>Six reference-quality genomes reveal evolution of bat adaptations.</title>
        <authorList>
            <person name="Jebb D."/>
            <person name="Huang Z."/>
            <person name="Pippel M."/>
            <person name="Hughes G.M."/>
            <person name="Lavrichenko K."/>
            <person name="Devanna P."/>
            <person name="Winkler S."/>
            <person name="Jermiin L.S."/>
            <person name="Skirmuntt E.C."/>
            <person name="Katzourakis A."/>
            <person name="Burkitt-Gray L."/>
            <person name="Ray D.A."/>
            <person name="Sullivan K.A.M."/>
            <person name="Roscito J.G."/>
            <person name="Kirilenko B.M."/>
            <person name="Davalos L.M."/>
            <person name="Corthals A.P."/>
            <person name="Power M.L."/>
            <person name="Jones G."/>
            <person name="Ransome R.D."/>
            <person name="Dechmann D.K.N."/>
            <person name="Locatelli A.G."/>
            <person name="Puechmaille S.J."/>
            <person name="Fedrigo O."/>
            <person name="Jarvis E.D."/>
            <person name="Hiller M."/>
            <person name="Vernes S.C."/>
            <person name="Myers E.W."/>
            <person name="Teeling E.C."/>
        </authorList>
    </citation>
    <scope>NUCLEOTIDE SEQUENCE [LARGE SCALE GENOMIC DNA]</scope>
    <source>
        <strain evidence="1">MMyoMyo1</strain>
        <tissue evidence="1">Flight muscle</tissue>
    </source>
</reference>
<accession>A0A7J7ZXS4</accession>
<gene>
    <name evidence="1" type="ORF">mMyoMyo1_009844</name>
</gene>
<name>A0A7J7ZXS4_MYOMY</name>
<protein>
    <submittedName>
        <fullName evidence="1">Uncharacterized protein</fullName>
    </submittedName>
</protein>
<proteinExistence type="predicted"/>
<evidence type="ECO:0000313" key="2">
    <source>
        <dbReference type="Proteomes" id="UP000527355"/>
    </source>
</evidence>
<organism evidence="1 2">
    <name type="scientific">Myotis myotis</name>
    <name type="common">Greater mouse-eared bat</name>
    <name type="synonym">Vespertilio myotis</name>
    <dbReference type="NCBI Taxonomy" id="51298"/>
    <lineage>
        <taxon>Eukaryota</taxon>
        <taxon>Metazoa</taxon>
        <taxon>Chordata</taxon>
        <taxon>Craniata</taxon>
        <taxon>Vertebrata</taxon>
        <taxon>Euteleostomi</taxon>
        <taxon>Mammalia</taxon>
        <taxon>Eutheria</taxon>
        <taxon>Laurasiatheria</taxon>
        <taxon>Chiroptera</taxon>
        <taxon>Yangochiroptera</taxon>
        <taxon>Vespertilionidae</taxon>
        <taxon>Myotis</taxon>
    </lineage>
</organism>
<comment type="caution">
    <text evidence="1">The sequence shown here is derived from an EMBL/GenBank/DDBJ whole genome shotgun (WGS) entry which is preliminary data.</text>
</comment>
<evidence type="ECO:0000313" key="1">
    <source>
        <dbReference type="EMBL" id="KAF6378974.1"/>
    </source>
</evidence>